<dbReference type="Pfam" id="PF01075">
    <property type="entry name" value="Glyco_transf_9"/>
    <property type="match status" value="1"/>
</dbReference>
<evidence type="ECO:0000256" key="2">
    <source>
        <dbReference type="ARBA" id="ARBA00022679"/>
    </source>
</evidence>
<dbReference type="Proteomes" id="UP000190102">
    <property type="component" value="Unassembled WGS sequence"/>
</dbReference>
<dbReference type="EC" id="2.4.99.24" evidence="4"/>
<reference evidence="7" key="1">
    <citation type="submission" date="2017-02" db="EMBL/GenBank/DDBJ databases">
        <authorList>
            <person name="Varghese N."/>
            <person name="Submissions S."/>
        </authorList>
    </citation>
    <scope>NUCLEOTIDE SEQUENCE [LARGE SCALE GENOMIC DNA]</scope>
    <source>
        <strain evidence="7">ATCC BAA-34</strain>
    </source>
</reference>
<dbReference type="InterPro" id="IPR051199">
    <property type="entry name" value="LPS_LOS_Heptosyltrfase"/>
</dbReference>
<dbReference type="AlphaFoldDB" id="A0A1T4R3V8"/>
<dbReference type="GO" id="GO:0008713">
    <property type="term" value="F:ADP-heptose-lipopolysaccharide heptosyltransferase activity"/>
    <property type="evidence" value="ECO:0007669"/>
    <property type="project" value="UniProtKB-EC"/>
</dbReference>
<evidence type="ECO:0000313" key="6">
    <source>
        <dbReference type="EMBL" id="SKA10742.1"/>
    </source>
</evidence>
<comment type="similarity">
    <text evidence="3">Belongs to the glycosyltransferase 9 family.</text>
</comment>
<evidence type="ECO:0000256" key="5">
    <source>
        <dbReference type="ARBA" id="ARBA00047503"/>
    </source>
</evidence>
<dbReference type="RefSeq" id="WP_078790916.1">
    <property type="nucleotide sequence ID" value="NZ_FUWR01000017.1"/>
</dbReference>
<dbReference type="InterPro" id="IPR011910">
    <property type="entry name" value="RfaF"/>
</dbReference>
<proteinExistence type="inferred from homology"/>
<keyword evidence="1" id="KW-0328">Glycosyltransferase</keyword>
<dbReference type="GO" id="GO:0005829">
    <property type="term" value="C:cytosol"/>
    <property type="evidence" value="ECO:0007669"/>
    <property type="project" value="TreeGrafter"/>
</dbReference>
<dbReference type="PANTHER" id="PTHR30160:SF7">
    <property type="entry name" value="ADP-HEPTOSE--LPS HEPTOSYLTRANSFERASE 2"/>
    <property type="match status" value="1"/>
</dbReference>
<keyword evidence="2 6" id="KW-0808">Transferase</keyword>
<dbReference type="OrthoDB" id="9797795at2"/>
<keyword evidence="7" id="KW-1185">Reference proteome</keyword>
<dbReference type="PANTHER" id="PTHR30160">
    <property type="entry name" value="TETRAACYLDISACCHARIDE 4'-KINASE-RELATED"/>
    <property type="match status" value="1"/>
</dbReference>
<dbReference type="Gene3D" id="3.40.50.2000">
    <property type="entry name" value="Glycogen Phosphorylase B"/>
    <property type="match status" value="2"/>
</dbReference>
<dbReference type="InterPro" id="IPR002201">
    <property type="entry name" value="Glyco_trans_9"/>
</dbReference>
<dbReference type="CDD" id="cd03789">
    <property type="entry name" value="GT9_LPS_heptosyltransferase"/>
    <property type="match status" value="1"/>
</dbReference>
<organism evidence="6 7">
    <name type="scientific">Trichlorobacter thiogenes</name>
    <dbReference type="NCBI Taxonomy" id="115783"/>
    <lineage>
        <taxon>Bacteria</taxon>
        <taxon>Pseudomonadati</taxon>
        <taxon>Thermodesulfobacteriota</taxon>
        <taxon>Desulfuromonadia</taxon>
        <taxon>Geobacterales</taxon>
        <taxon>Geobacteraceae</taxon>
        <taxon>Trichlorobacter</taxon>
    </lineage>
</organism>
<dbReference type="NCBIfam" id="TIGR02195">
    <property type="entry name" value="heptsyl_trn_II"/>
    <property type="match status" value="1"/>
</dbReference>
<protein>
    <recommendedName>
        <fullName evidence="4">lipopolysaccharide heptosyltransferase II</fullName>
        <ecNumber evidence="4">2.4.99.24</ecNumber>
    </recommendedName>
</protein>
<dbReference type="GO" id="GO:0009244">
    <property type="term" value="P:lipopolysaccharide core region biosynthetic process"/>
    <property type="evidence" value="ECO:0007669"/>
    <property type="project" value="TreeGrafter"/>
</dbReference>
<gene>
    <name evidence="6" type="ORF">SAMN02745119_02672</name>
</gene>
<dbReference type="SUPFAM" id="SSF53756">
    <property type="entry name" value="UDP-Glycosyltransferase/glycogen phosphorylase"/>
    <property type="match status" value="1"/>
</dbReference>
<dbReference type="FunFam" id="3.40.50.2000:FF:000023">
    <property type="entry name" value="ADP-heptose--LPS heptosyltransferase II"/>
    <property type="match status" value="1"/>
</dbReference>
<dbReference type="STRING" id="115783.SAMN02745119_02672"/>
<sequence>MQQKYHNILVRSVNWIGDAVMATPALMAVRETYPKARITLLANPMVGQLLQGHPAIDRVLVFDRKDEHNGLAGRLRLARQLKHEQFDLALILPNSFDSALIPWLARIPQRWGKASDGRSLFLTKRFYEQNPPQDRHEVQYYCDLLRSFGISSPQSGPLLATTLQEDDQAAALLALHGIPAEAMLLGINAGASFGSAKRWYPERFGEVARRLADEWNARIILFGGPDEVGIVNEIEQALRGNCLNLAGKTTVRQLMALIKRCNFFVTNDSGPMHIAAAFGVPLVAIFGPTDHVGTAPCSDKAIIVRQTVDCAPCKLRVCPTDHRCMTAVSIDDVVQAAQLLFKANITGEP</sequence>
<evidence type="ECO:0000256" key="4">
    <source>
        <dbReference type="ARBA" id="ARBA00044042"/>
    </source>
</evidence>
<evidence type="ECO:0000256" key="1">
    <source>
        <dbReference type="ARBA" id="ARBA00022676"/>
    </source>
</evidence>
<accession>A0A1T4R3V8</accession>
<evidence type="ECO:0000313" key="7">
    <source>
        <dbReference type="Proteomes" id="UP000190102"/>
    </source>
</evidence>
<name>A0A1T4R3V8_9BACT</name>
<evidence type="ECO:0000256" key="3">
    <source>
        <dbReference type="ARBA" id="ARBA00043995"/>
    </source>
</evidence>
<dbReference type="EMBL" id="FUWR01000017">
    <property type="protein sequence ID" value="SKA10742.1"/>
    <property type="molecule type" value="Genomic_DNA"/>
</dbReference>
<comment type="catalytic activity">
    <reaction evidence="5">
        <text>an L-alpha-D-Hep-(1-&gt;5)-[alpha-Kdo-(2-&gt;4)]-alpha-Kdo-(2-&gt;6)-lipid A + ADP-L-glycero-beta-D-manno-heptose = an L-alpha-D-Hep-(1-&gt;3)-L-alpha-D-Hep-(1-&gt;5)-[alpha-Kdo-(2-&gt;4)]-alpha-Kdo-(2-&gt;6)-lipid A + ADP + H(+)</text>
        <dbReference type="Rhea" id="RHEA:74071"/>
        <dbReference type="ChEBI" id="CHEBI:15378"/>
        <dbReference type="ChEBI" id="CHEBI:61506"/>
        <dbReference type="ChEBI" id="CHEBI:193068"/>
        <dbReference type="ChEBI" id="CHEBI:193069"/>
        <dbReference type="ChEBI" id="CHEBI:456216"/>
        <dbReference type="EC" id="2.4.99.24"/>
    </reaction>
</comment>